<dbReference type="PANTHER" id="PTHR43976:SF16">
    <property type="entry name" value="SHORT-CHAIN DEHYDROGENASE_REDUCTASE FAMILY PROTEIN"/>
    <property type="match status" value="1"/>
</dbReference>
<dbReference type="EMBL" id="JAJSBI010000004">
    <property type="protein sequence ID" value="MCD9874260.1"/>
    <property type="molecule type" value="Genomic_DNA"/>
</dbReference>
<protein>
    <submittedName>
        <fullName evidence="4">SDR family NAD(P)-dependent oxidoreductase</fullName>
    </submittedName>
</protein>
<accession>A0A9Q3Z9E5</accession>
<name>A0A9Q3Z9E5_9ACTN</name>
<dbReference type="Proteomes" id="UP001108029">
    <property type="component" value="Unassembled WGS sequence"/>
</dbReference>
<dbReference type="InterPro" id="IPR020904">
    <property type="entry name" value="Sc_DH/Rdtase_CS"/>
</dbReference>
<dbReference type="PRINTS" id="PR00080">
    <property type="entry name" value="SDRFAMILY"/>
</dbReference>
<dbReference type="InterPro" id="IPR036291">
    <property type="entry name" value="NAD(P)-bd_dom_sf"/>
</dbReference>
<evidence type="ECO:0000313" key="5">
    <source>
        <dbReference type="Proteomes" id="UP001108029"/>
    </source>
</evidence>
<dbReference type="InterPro" id="IPR002347">
    <property type="entry name" value="SDR_fam"/>
</dbReference>
<dbReference type="PANTHER" id="PTHR43976">
    <property type="entry name" value="SHORT CHAIN DEHYDROGENASE"/>
    <property type="match status" value="1"/>
</dbReference>
<dbReference type="GO" id="GO:0016491">
    <property type="term" value="F:oxidoreductase activity"/>
    <property type="evidence" value="ECO:0007669"/>
    <property type="project" value="UniProtKB-KW"/>
</dbReference>
<keyword evidence="5" id="KW-1185">Reference proteome</keyword>
<dbReference type="PROSITE" id="PS00061">
    <property type="entry name" value="ADH_SHORT"/>
    <property type="match status" value="1"/>
</dbReference>
<dbReference type="NCBIfam" id="NF006114">
    <property type="entry name" value="PRK08263.1"/>
    <property type="match status" value="1"/>
</dbReference>
<sequence length="275" mass="29579">MTEKVWFMTGCSRGFGRLWAEAALRRGDRVVATAREESRLKPLAEAFPDSALVLPLDVTQRGAVFDAVAAAHQHFGRLDVIVNNAGYGLRGAVEEVQEDDVRELLDTNLLGALWVTQAALPLLREQGSGHIVSVSSLAGLIGEPTLGLYNASKWALEGMMDALSREVAHLGIKVTIIEPGPYATEFASAGSLRQSPEIPAYDEARRALLAGFDPADFADPVATPEAVLAAVDADVPPLRLILGRAVLPKVRGHYDARLSTWDAWTHLSEIAHGNS</sequence>
<reference evidence="4" key="1">
    <citation type="submission" date="2021-12" db="EMBL/GenBank/DDBJ databases">
        <authorList>
            <person name="Lee J.-H."/>
            <person name="Kim S.-B."/>
        </authorList>
    </citation>
    <scope>NUCLEOTIDE SEQUENCE</scope>
    <source>
        <strain evidence="4">NR30</strain>
    </source>
</reference>
<dbReference type="AlphaFoldDB" id="A0A9Q3Z9E5"/>
<gene>
    <name evidence="4" type="ORF">LJ657_11335</name>
</gene>
<evidence type="ECO:0000256" key="3">
    <source>
        <dbReference type="RuleBase" id="RU000363"/>
    </source>
</evidence>
<comment type="similarity">
    <text evidence="1 3">Belongs to the short-chain dehydrogenases/reductases (SDR) family.</text>
</comment>
<dbReference type="CDD" id="cd05374">
    <property type="entry name" value="17beta-HSD-like_SDR_c"/>
    <property type="match status" value="1"/>
</dbReference>
<evidence type="ECO:0000256" key="2">
    <source>
        <dbReference type="ARBA" id="ARBA00023002"/>
    </source>
</evidence>
<dbReference type="RefSeq" id="WP_232648309.1">
    <property type="nucleotide sequence ID" value="NZ_JAJSBI010000004.1"/>
</dbReference>
<dbReference type="SUPFAM" id="SSF51735">
    <property type="entry name" value="NAD(P)-binding Rossmann-fold domains"/>
    <property type="match status" value="1"/>
</dbReference>
<proteinExistence type="inferred from homology"/>
<keyword evidence="2" id="KW-0560">Oxidoreductase</keyword>
<comment type="caution">
    <text evidence="4">The sequence shown here is derived from an EMBL/GenBank/DDBJ whole genome shotgun (WGS) entry which is preliminary data.</text>
</comment>
<evidence type="ECO:0000256" key="1">
    <source>
        <dbReference type="ARBA" id="ARBA00006484"/>
    </source>
</evidence>
<evidence type="ECO:0000313" key="4">
    <source>
        <dbReference type="EMBL" id="MCD9874260.1"/>
    </source>
</evidence>
<dbReference type="Gene3D" id="3.40.50.720">
    <property type="entry name" value="NAD(P)-binding Rossmann-like Domain"/>
    <property type="match status" value="1"/>
</dbReference>
<dbReference type="Pfam" id="PF00106">
    <property type="entry name" value="adh_short"/>
    <property type="match status" value="1"/>
</dbReference>
<organism evidence="4 5">
    <name type="scientific">Streptomyces guryensis</name>
    <dbReference type="NCBI Taxonomy" id="2886947"/>
    <lineage>
        <taxon>Bacteria</taxon>
        <taxon>Bacillati</taxon>
        <taxon>Actinomycetota</taxon>
        <taxon>Actinomycetes</taxon>
        <taxon>Kitasatosporales</taxon>
        <taxon>Streptomycetaceae</taxon>
        <taxon>Streptomyces</taxon>
    </lineage>
</organism>
<dbReference type="InterPro" id="IPR051911">
    <property type="entry name" value="SDR_oxidoreductase"/>
</dbReference>
<dbReference type="PRINTS" id="PR00081">
    <property type="entry name" value="GDHRDH"/>
</dbReference>